<dbReference type="Pfam" id="PF14607">
    <property type="entry name" value="GxDLY"/>
    <property type="match status" value="1"/>
</dbReference>
<feature type="domain" description="SGNH hydrolase-type esterase" evidence="2">
    <location>
        <begin position="195"/>
        <end position="379"/>
    </location>
</feature>
<evidence type="ECO:0000313" key="5">
    <source>
        <dbReference type="Proteomes" id="UP000245959"/>
    </source>
</evidence>
<dbReference type="EMBL" id="QEKH01000009">
    <property type="protein sequence ID" value="PVY43369.1"/>
    <property type="molecule type" value="Genomic_DNA"/>
</dbReference>
<keyword evidence="5" id="KW-1185">Reference proteome</keyword>
<dbReference type="GeneID" id="78294857"/>
<comment type="caution">
    <text evidence="4">The sequence shown here is derived from an EMBL/GenBank/DDBJ whole genome shotgun (WGS) entry which is preliminary data.</text>
</comment>
<dbReference type="InterPro" id="IPR013830">
    <property type="entry name" value="SGNH_hydro"/>
</dbReference>
<dbReference type="InterPro" id="IPR032740">
    <property type="entry name" value="GxDLY"/>
</dbReference>
<dbReference type="Gene3D" id="2.60.120.260">
    <property type="entry name" value="Galactose-binding domain-like"/>
    <property type="match status" value="1"/>
</dbReference>
<dbReference type="Pfam" id="PF14606">
    <property type="entry name" value="Lipase_GDSL_3"/>
    <property type="match status" value="1"/>
</dbReference>
<organism evidence="4 5">
    <name type="scientific">Victivallis vadensis</name>
    <dbReference type="NCBI Taxonomy" id="172901"/>
    <lineage>
        <taxon>Bacteria</taxon>
        <taxon>Pseudomonadati</taxon>
        <taxon>Lentisphaerota</taxon>
        <taxon>Lentisphaeria</taxon>
        <taxon>Victivallales</taxon>
        <taxon>Victivallaceae</taxon>
        <taxon>Victivallis</taxon>
    </lineage>
</organism>
<protein>
    <submittedName>
        <fullName evidence="4">Lysophospholipase L1-like esterase</fullName>
    </submittedName>
</protein>
<reference evidence="4 5" key="1">
    <citation type="submission" date="2018-04" db="EMBL/GenBank/DDBJ databases">
        <title>Genomic Encyclopedia of Type Strains, Phase IV (KMG-IV): sequencing the most valuable type-strain genomes for metagenomic binning, comparative biology and taxonomic classification.</title>
        <authorList>
            <person name="Goeker M."/>
        </authorList>
    </citation>
    <scope>NUCLEOTIDE SEQUENCE [LARGE SCALE GENOMIC DNA]</scope>
    <source>
        <strain evidence="4 5">DSM 14823</strain>
    </source>
</reference>
<feature type="chain" id="PRO_5015588501" evidence="1">
    <location>
        <begin position="20"/>
        <end position="384"/>
    </location>
</feature>
<evidence type="ECO:0000259" key="3">
    <source>
        <dbReference type="Pfam" id="PF14607"/>
    </source>
</evidence>
<dbReference type="Proteomes" id="UP000245959">
    <property type="component" value="Unassembled WGS sequence"/>
</dbReference>
<sequence>MLKSLLRFAALFCCAGVFATESTLELDPNMKLKPADADGLKYLLPAEKPLRLTGFCWYGQDHVYRRLPVRPDGKLSRGVENLAWNTAGGQVAFRSDTGRIVLKVEMRSNNVMYHMAQTGSAGFDLYAGAPGEQRFFGVTRFPSGAKEYTAQLFKGERRMRDFTINFPLYAGVKQVFIGVDADAKVEAPPAWKDDRPIVIYGTSITQGGCASRPGMAYTNLLSRRLNRPVINLGFSGNGKGEPEVAAEIAKIKDPALIVLDYEANVHRADLMQKTLAPFIGILRKSHPTVPILLLTKVRYAAEGRDLKRGNDLPRPGHVQAVQKVERDTFDALSRNDPNLHFHSGDDLLGPDFDECSVDGVHPTDLGFYRMAEKLEPVIRSILPR</sequence>
<gene>
    <name evidence="4" type="ORF">C8D82_10954</name>
</gene>
<dbReference type="AlphaFoldDB" id="A0A2U1B3W3"/>
<dbReference type="RefSeq" id="WP_165832893.1">
    <property type="nucleotide sequence ID" value="NZ_CABMMC010000045.1"/>
</dbReference>
<feature type="domain" description="SGNH hydrolase-type esterase N-terminal" evidence="3">
    <location>
        <begin position="41"/>
        <end position="184"/>
    </location>
</feature>
<feature type="signal peptide" evidence="1">
    <location>
        <begin position="1"/>
        <end position="19"/>
    </location>
</feature>
<evidence type="ECO:0000256" key="1">
    <source>
        <dbReference type="SAM" id="SignalP"/>
    </source>
</evidence>
<proteinExistence type="predicted"/>
<evidence type="ECO:0000259" key="2">
    <source>
        <dbReference type="Pfam" id="PF14606"/>
    </source>
</evidence>
<dbReference type="GO" id="GO:0016788">
    <property type="term" value="F:hydrolase activity, acting on ester bonds"/>
    <property type="evidence" value="ECO:0007669"/>
    <property type="project" value="UniProtKB-ARBA"/>
</dbReference>
<dbReference type="Gene3D" id="3.40.50.1110">
    <property type="entry name" value="SGNH hydrolase"/>
    <property type="match status" value="1"/>
</dbReference>
<name>A0A2U1B3W3_9BACT</name>
<dbReference type="SUPFAM" id="SSF52266">
    <property type="entry name" value="SGNH hydrolase"/>
    <property type="match status" value="1"/>
</dbReference>
<dbReference type="InterPro" id="IPR036514">
    <property type="entry name" value="SGNH_hydro_sf"/>
</dbReference>
<accession>A0A2U1B3W3</accession>
<evidence type="ECO:0000313" key="4">
    <source>
        <dbReference type="EMBL" id="PVY43369.1"/>
    </source>
</evidence>
<keyword evidence="1" id="KW-0732">Signal</keyword>